<evidence type="ECO:0000256" key="2">
    <source>
        <dbReference type="SAM" id="Phobius"/>
    </source>
</evidence>
<dbReference type="OrthoDB" id="27330at2"/>
<keyword evidence="2" id="KW-0812">Transmembrane</keyword>
<dbReference type="PATRIC" id="fig|1423746.3.peg.1381"/>
<keyword evidence="2" id="KW-1133">Transmembrane helix</keyword>
<dbReference type="Gene3D" id="3.40.630.190">
    <property type="entry name" value="LCP protein"/>
    <property type="match status" value="1"/>
</dbReference>
<dbReference type="NCBIfam" id="TIGR00350">
    <property type="entry name" value="lytR_cpsA_psr"/>
    <property type="match status" value="1"/>
</dbReference>
<feature type="domain" description="Cell envelope-related transcriptional attenuator" evidence="3">
    <location>
        <begin position="83"/>
        <end position="226"/>
    </location>
</feature>
<dbReference type="RefSeq" id="WP_057752379.1">
    <property type="nucleotide sequence ID" value="NZ_AZER01000025.1"/>
</dbReference>
<dbReference type="InterPro" id="IPR050922">
    <property type="entry name" value="LytR/CpsA/Psr_CW_biosynth"/>
</dbReference>
<dbReference type="STRING" id="1423746.FD27_GL001353"/>
<proteinExistence type="inferred from homology"/>
<sequence>MHEYHGRHQRPRRRWPLMVALGMMVIAILIGWAHHSFYTTASQMMTTNSRSMPAKLRHGKPFTVLVMGTDVGALGRGTSYAGNTDTMELLTVNPKEKQIQMVAIPRDTLVRVNTKKGPDFVKINAAYAIGGARQAKTQVAELLHVPVDYYVLTNMGTLKKVVNAVGGVNVNNPFAFTYEGHHFKKGHQHLNGEEALKYSRMRYDDPNNDYGRQERGQQVLQSAIVSFKQHGSITAAHQIMTAVRDGVRTDLPINQVERLYLSYHAALANTTHTHLQGKDAIIDETSFQIAPPQEMLRLSNLVRQSLGMATIHSIDNYETRMYHQQHWWNGYNRLHFTLPNGARYNQPGSGQWDN</sequence>
<reference evidence="4 5" key="1">
    <citation type="journal article" date="2015" name="Genome Announc.">
        <title>Expanding the biotechnology potential of lactobacilli through comparative genomics of 213 strains and associated genera.</title>
        <authorList>
            <person name="Sun Z."/>
            <person name="Harris H.M."/>
            <person name="McCann A."/>
            <person name="Guo C."/>
            <person name="Argimon S."/>
            <person name="Zhang W."/>
            <person name="Yang X."/>
            <person name="Jeffery I.B."/>
            <person name="Cooney J.C."/>
            <person name="Kagawa T.F."/>
            <person name="Liu W."/>
            <person name="Song Y."/>
            <person name="Salvetti E."/>
            <person name="Wrobel A."/>
            <person name="Rasinkangas P."/>
            <person name="Parkhill J."/>
            <person name="Rea M.C."/>
            <person name="O'Sullivan O."/>
            <person name="Ritari J."/>
            <person name="Douillard F.P."/>
            <person name="Paul Ross R."/>
            <person name="Yang R."/>
            <person name="Briner A.E."/>
            <person name="Felis G.E."/>
            <person name="de Vos W.M."/>
            <person name="Barrangou R."/>
            <person name="Klaenhammer T.R."/>
            <person name="Caufield P.W."/>
            <person name="Cui Y."/>
            <person name="Zhang H."/>
            <person name="O'Toole P.W."/>
        </authorList>
    </citation>
    <scope>NUCLEOTIDE SEQUENCE [LARGE SCALE GENOMIC DNA]</scope>
    <source>
        <strain evidence="4 5">DSM 13145</strain>
    </source>
</reference>
<dbReference type="PANTHER" id="PTHR33392">
    <property type="entry name" value="POLYISOPRENYL-TEICHOIC ACID--PEPTIDOGLYCAN TEICHOIC ACID TRANSFERASE TAGU"/>
    <property type="match status" value="1"/>
</dbReference>
<organism evidence="4 5">
    <name type="scientific">Limosilactobacillus frumenti DSM 13145</name>
    <dbReference type="NCBI Taxonomy" id="1423746"/>
    <lineage>
        <taxon>Bacteria</taxon>
        <taxon>Bacillati</taxon>
        <taxon>Bacillota</taxon>
        <taxon>Bacilli</taxon>
        <taxon>Lactobacillales</taxon>
        <taxon>Lactobacillaceae</taxon>
        <taxon>Limosilactobacillus</taxon>
    </lineage>
</organism>
<comment type="similarity">
    <text evidence="1">Belongs to the LytR/CpsA/Psr (LCP) family.</text>
</comment>
<dbReference type="Proteomes" id="UP000051445">
    <property type="component" value="Unassembled WGS sequence"/>
</dbReference>
<feature type="transmembrane region" description="Helical" evidence="2">
    <location>
        <begin position="15"/>
        <end position="34"/>
    </location>
</feature>
<comment type="caution">
    <text evidence="4">The sequence shown here is derived from an EMBL/GenBank/DDBJ whole genome shotgun (WGS) entry which is preliminary data.</text>
</comment>
<keyword evidence="2" id="KW-0472">Membrane</keyword>
<name>A0A0R1P0D7_9LACO</name>
<dbReference type="EMBL" id="AZER01000025">
    <property type="protein sequence ID" value="KRL25968.1"/>
    <property type="molecule type" value="Genomic_DNA"/>
</dbReference>
<evidence type="ECO:0000313" key="4">
    <source>
        <dbReference type="EMBL" id="KRL25968.1"/>
    </source>
</evidence>
<dbReference type="PANTHER" id="PTHR33392:SF6">
    <property type="entry name" value="POLYISOPRENYL-TEICHOIC ACID--PEPTIDOGLYCAN TEICHOIC ACID TRANSFERASE TAGU"/>
    <property type="match status" value="1"/>
</dbReference>
<dbReference type="AlphaFoldDB" id="A0A0R1P0D7"/>
<accession>A0A0R1P0D7</accession>
<evidence type="ECO:0000256" key="1">
    <source>
        <dbReference type="ARBA" id="ARBA00006068"/>
    </source>
</evidence>
<gene>
    <name evidence="4" type="ORF">FD27_GL001353</name>
</gene>
<keyword evidence="5" id="KW-1185">Reference proteome</keyword>
<evidence type="ECO:0000313" key="5">
    <source>
        <dbReference type="Proteomes" id="UP000051445"/>
    </source>
</evidence>
<protein>
    <submittedName>
        <fullName evidence="4">Biofilm regulatory protein A</fullName>
    </submittedName>
</protein>
<dbReference type="Pfam" id="PF03816">
    <property type="entry name" value="LytR_cpsA_psr"/>
    <property type="match status" value="1"/>
</dbReference>
<evidence type="ECO:0000259" key="3">
    <source>
        <dbReference type="Pfam" id="PF03816"/>
    </source>
</evidence>
<dbReference type="InterPro" id="IPR004474">
    <property type="entry name" value="LytR_CpsA_psr"/>
</dbReference>